<evidence type="ECO:0000313" key="2">
    <source>
        <dbReference type="EMBL" id="MXO51463.1"/>
    </source>
</evidence>
<dbReference type="RefSeq" id="WP_160608195.1">
    <property type="nucleotide sequence ID" value="NZ_WTYF01000004.1"/>
</dbReference>
<keyword evidence="3" id="KW-1185">Reference proteome</keyword>
<dbReference type="OrthoDB" id="7502135at2"/>
<name>A0A844Y2B5_9SPHN</name>
<proteinExistence type="predicted"/>
<gene>
    <name evidence="2" type="ORF">GRI42_09125</name>
</gene>
<sequence>MSAFFLAFVASFVLSAGARDQLLVAHVRTKLGPSTGLLATALACAALTGALAGWAGGRLAEMLSVNASQMFVALALLLSAAELAWPIRGRMPEEPTRSLGAAALTLILRQATDAARFVVFALGAALALPHMAAAGGAIGGIAAMATGYALGPGLAKLPLRGLRLGLAFMLAVMAVTIGLSVRGLIS</sequence>
<accession>A0A844Y2B5</accession>
<dbReference type="EMBL" id="WTYF01000004">
    <property type="protein sequence ID" value="MXO51463.1"/>
    <property type="molecule type" value="Genomic_DNA"/>
</dbReference>
<keyword evidence="1" id="KW-0472">Membrane</keyword>
<feature type="transmembrane region" description="Helical" evidence="1">
    <location>
        <begin position="67"/>
        <end position="87"/>
    </location>
</feature>
<feature type="transmembrane region" description="Helical" evidence="1">
    <location>
        <begin position="117"/>
        <end position="150"/>
    </location>
</feature>
<organism evidence="2 3">
    <name type="scientific">Qipengyuania gaetbuli</name>
    <dbReference type="NCBI Taxonomy" id="266952"/>
    <lineage>
        <taxon>Bacteria</taxon>
        <taxon>Pseudomonadati</taxon>
        <taxon>Pseudomonadota</taxon>
        <taxon>Alphaproteobacteria</taxon>
        <taxon>Sphingomonadales</taxon>
        <taxon>Erythrobacteraceae</taxon>
        <taxon>Qipengyuania</taxon>
    </lineage>
</organism>
<keyword evidence="1" id="KW-0812">Transmembrane</keyword>
<evidence type="ECO:0000256" key="1">
    <source>
        <dbReference type="SAM" id="Phobius"/>
    </source>
</evidence>
<keyword evidence="1" id="KW-1133">Transmembrane helix</keyword>
<comment type="caution">
    <text evidence="2">The sequence shown here is derived from an EMBL/GenBank/DDBJ whole genome shotgun (WGS) entry which is preliminary data.</text>
</comment>
<evidence type="ECO:0000313" key="3">
    <source>
        <dbReference type="Proteomes" id="UP000444185"/>
    </source>
</evidence>
<feature type="transmembrane region" description="Helical" evidence="1">
    <location>
        <begin position="162"/>
        <end position="185"/>
    </location>
</feature>
<evidence type="ECO:0008006" key="4">
    <source>
        <dbReference type="Google" id="ProtNLM"/>
    </source>
</evidence>
<reference evidence="2 3" key="1">
    <citation type="submission" date="2019-12" db="EMBL/GenBank/DDBJ databases">
        <title>Genomic-based taxomic classification of the family Erythrobacteraceae.</title>
        <authorList>
            <person name="Xu L."/>
        </authorList>
    </citation>
    <scope>NUCLEOTIDE SEQUENCE [LARGE SCALE GENOMIC DNA]</scope>
    <source>
        <strain evidence="2 3">DSM 16225</strain>
    </source>
</reference>
<dbReference type="AlphaFoldDB" id="A0A844Y2B5"/>
<feature type="transmembrane region" description="Helical" evidence="1">
    <location>
        <begin position="34"/>
        <end position="55"/>
    </location>
</feature>
<protein>
    <recommendedName>
        <fullName evidence="4">GDT1 family protein</fullName>
    </recommendedName>
</protein>
<dbReference type="Proteomes" id="UP000444185">
    <property type="component" value="Unassembled WGS sequence"/>
</dbReference>